<dbReference type="EMBL" id="CAKZ01000166">
    <property type="protein sequence ID" value="CCJ82749.1"/>
    <property type="molecule type" value="Genomic_DNA"/>
</dbReference>
<accession>A0ABM9QAX2</accession>
<sequence>MAVARRALGDARRVDHGVKQRRLHRAPRALFPIVKLIRGVQRIRNTRFFQLAGHKTGERERGRRRRGFQRLRRRPSPDPAYMPGLLLPAARAVNALANGRLLRRRAGRPRVFAVGAQRPPRENMPLRQHVMAALRRQFQYRQIFRHGAKARRNKNHPLRIRVVKGFNHVAVEPVELLRIMVEPLCRLVDDIKPQQRMLLAEIVGHRAPPGDHFGGVLRARISLKGVRLVGDYRDDVVTLARLDDFAQMDEPLLGGVTRHPHPHMANAPLLKIAYRQRVELADAAIGARPVDVHPHAEFGGIALGR</sequence>
<organism evidence="2 3">
    <name type="scientific">Cronobacter dublinensis 1210</name>
    <dbReference type="NCBI Taxonomy" id="1208656"/>
    <lineage>
        <taxon>Bacteria</taxon>
        <taxon>Pseudomonadati</taxon>
        <taxon>Pseudomonadota</taxon>
        <taxon>Gammaproteobacteria</taxon>
        <taxon>Enterobacterales</taxon>
        <taxon>Enterobacteriaceae</taxon>
        <taxon>Cronobacter</taxon>
    </lineage>
</organism>
<feature type="region of interest" description="Disordered" evidence="1">
    <location>
        <begin position="54"/>
        <end position="80"/>
    </location>
</feature>
<dbReference type="Proteomes" id="UP000009342">
    <property type="component" value="Unassembled WGS sequence"/>
</dbReference>
<keyword evidence="3" id="KW-1185">Reference proteome</keyword>
<name>A0ABM9QAX2_9ENTR</name>
<evidence type="ECO:0000256" key="1">
    <source>
        <dbReference type="SAM" id="MobiDB-lite"/>
    </source>
</evidence>
<feature type="compositionally biased region" description="Basic residues" evidence="1">
    <location>
        <begin position="62"/>
        <end position="74"/>
    </location>
</feature>
<gene>
    <name evidence="2" type="ORF">BN134_3516</name>
</gene>
<reference evidence="3" key="1">
    <citation type="journal article" date="2012" name="PLoS ONE">
        <title>Comparative analysis of genome sequences covering the seven cronobacter species.</title>
        <authorList>
            <person name="Joseph S."/>
            <person name="Desai P."/>
            <person name="Ji Y."/>
            <person name="Cummings C.A."/>
            <person name="Shih R."/>
            <person name="Degoricija L."/>
            <person name="Rico A."/>
            <person name="Brzoska P."/>
            <person name="Hamby S.E."/>
            <person name="Masood N."/>
            <person name="Hariri S."/>
            <person name="Sonbol H."/>
            <person name="Chuzhanova N."/>
            <person name="McClelland M."/>
            <person name="Furtado M.R."/>
            <person name="Forsythe S.J."/>
        </authorList>
    </citation>
    <scope>NUCLEOTIDE SEQUENCE [LARGE SCALE GENOMIC DNA]</scope>
    <source>
        <strain evidence="3">1210</strain>
    </source>
</reference>
<protein>
    <submittedName>
        <fullName evidence="2">Uncharacterized protein</fullName>
    </submittedName>
</protein>
<comment type="caution">
    <text evidence="2">The sequence shown here is derived from an EMBL/GenBank/DDBJ whole genome shotgun (WGS) entry which is preliminary data.</text>
</comment>
<proteinExistence type="predicted"/>
<evidence type="ECO:0000313" key="3">
    <source>
        <dbReference type="Proteomes" id="UP000009342"/>
    </source>
</evidence>
<evidence type="ECO:0000313" key="2">
    <source>
        <dbReference type="EMBL" id="CCJ82749.1"/>
    </source>
</evidence>